<dbReference type="FunFam" id="1.20.1250.20:FF:000085">
    <property type="entry name" value="MFS peptide transporter Ptr2"/>
    <property type="match status" value="1"/>
</dbReference>
<evidence type="ECO:0000256" key="7">
    <source>
        <dbReference type="RuleBase" id="RU003755"/>
    </source>
</evidence>
<gene>
    <name evidence="9" type="ORF">B0H17DRAFT_940836</name>
</gene>
<dbReference type="InterPro" id="IPR018456">
    <property type="entry name" value="PTR2_symporter_CS"/>
</dbReference>
<dbReference type="Proteomes" id="UP001221757">
    <property type="component" value="Unassembled WGS sequence"/>
</dbReference>
<feature type="transmembrane region" description="Helical" evidence="8">
    <location>
        <begin position="507"/>
        <end position="529"/>
    </location>
</feature>
<keyword evidence="10" id="KW-1185">Reference proteome</keyword>
<evidence type="ECO:0000313" key="9">
    <source>
        <dbReference type="EMBL" id="KAJ7686007.1"/>
    </source>
</evidence>
<feature type="transmembrane region" description="Helical" evidence="8">
    <location>
        <begin position="422"/>
        <end position="444"/>
    </location>
</feature>
<dbReference type="Pfam" id="PF00854">
    <property type="entry name" value="PTR2"/>
    <property type="match status" value="1"/>
</dbReference>
<dbReference type="InterPro" id="IPR000109">
    <property type="entry name" value="POT_fam"/>
</dbReference>
<comment type="similarity">
    <text evidence="2 7">Belongs to the major facilitator superfamily. Proton-dependent oligopeptide transporter (POT/PTR) (TC 2.A.17) family.</text>
</comment>
<keyword evidence="5 8" id="KW-1133">Transmembrane helix</keyword>
<dbReference type="SUPFAM" id="SSF103473">
    <property type="entry name" value="MFS general substrate transporter"/>
    <property type="match status" value="1"/>
</dbReference>
<sequence length="581" mass="64147">MKHEKEYPSEKSLDGSVHELDGIHDGLEFPTDEERATLRRVSDTLPWNTYLIASVEAAERFSFYGCSVVFTNFIQHKLPAGSHTGAGGLNGQAGALNKGQQTATGITTYYQFWCYITPLFGAYIADAHLGRYRTIMIAVGIAFLGHIILIISAVPGVIEKPNTSLGVFILATVIMGIGTGLFKANISPLIAEQYRRTKLFVITTPKGERVIVDPAMTVSRMYMYFYLFINVGALVGQISMAYSEKFVGFWLAYTLPTVIFLLCPLVLIAGRNRYIQSPPTGSILALFFKVFGYAAKGKVSANPIATFKNLTAPDFWEGVKPSKIAVGDRPAWMTFDDQWIDELRRGLKACTVFLWYPLWWLTYNQLNNNLVSQAATMTTNGLPNDVLSNLDPFALIIFIPICDVLLYPAMQRWGWNFTALKKITAGFMTGAAGMVWAAVVQHYIYKTNPCGYSVGTCEDADGNPAVSTLNVWIQTGSYVLVAFSEIMASITGLEYAFTKAPKNMRSLVMSVFLFTSAVSSALGEAFVTLSTDPLLVWNYGSMAVISFIAGILFWFSVRNIDKEEDTLNNLDEGHVGEVEAL</sequence>
<evidence type="ECO:0000256" key="2">
    <source>
        <dbReference type="ARBA" id="ARBA00005982"/>
    </source>
</evidence>
<dbReference type="EMBL" id="JARKIE010000100">
    <property type="protein sequence ID" value="KAJ7686007.1"/>
    <property type="molecule type" value="Genomic_DNA"/>
</dbReference>
<evidence type="ECO:0000256" key="5">
    <source>
        <dbReference type="ARBA" id="ARBA00022989"/>
    </source>
</evidence>
<evidence type="ECO:0000256" key="8">
    <source>
        <dbReference type="SAM" id="Phobius"/>
    </source>
</evidence>
<evidence type="ECO:0000256" key="1">
    <source>
        <dbReference type="ARBA" id="ARBA00004141"/>
    </source>
</evidence>
<accession>A0AAD7DAK6</accession>
<dbReference type="InterPro" id="IPR036259">
    <property type="entry name" value="MFS_trans_sf"/>
</dbReference>
<dbReference type="PROSITE" id="PS01023">
    <property type="entry name" value="PTR2_2"/>
    <property type="match status" value="1"/>
</dbReference>
<feature type="transmembrane region" description="Helical" evidence="8">
    <location>
        <begin position="346"/>
        <end position="363"/>
    </location>
</feature>
<keyword evidence="3 7" id="KW-0813">Transport</keyword>
<evidence type="ECO:0000256" key="3">
    <source>
        <dbReference type="ARBA" id="ARBA00022448"/>
    </source>
</evidence>
<feature type="transmembrane region" description="Helical" evidence="8">
    <location>
        <begin position="248"/>
        <end position="269"/>
    </location>
</feature>
<feature type="transmembrane region" description="Helical" evidence="8">
    <location>
        <begin position="224"/>
        <end position="242"/>
    </location>
</feature>
<evidence type="ECO:0000256" key="4">
    <source>
        <dbReference type="ARBA" id="ARBA00022692"/>
    </source>
</evidence>
<keyword evidence="4 7" id="KW-0812">Transmembrane</keyword>
<protein>
    <submittedName>
        <fullName evidence="9">Peptide transporter PTR2A</fullName>
    </submittedName>
</protein>
<feature type="transmembrane region" description="Helical" evidence="8">
    <location>
        <begin position="392"/>
        <end position="410"/>
    </location>
</feature>
<feature type="transmembrane region" description="Helical" evidence="8">
    <location>
        <begin position="164"/>
        <end position="186"/>
    </location>
</feature>
<evidence type="ECO:0000256" key="6">
    <source>
        <dbReference type="ARBA" id="ARBA00023136"/>
    </source>
</evidence>
<dbReference type="GO" id="GO:0071916">
    <property type="term" value="F:dipeptide transmembrane transporter activity"/>
    <property type="evidence" value="ECO:0007669"/>
    <property type="project" value="UniProtKB-ARBA"/>
</dbReference>
<organism evidence="9 10">
    <name type="scientific">Mycena rosella</name>
    <name type="common">Pink bonnet</name>
    <name type="synonym">Agaricus rosellus</name>
    <dbReference type="NCBI Taxonomy" id="1033263"/>
    <lineage>
        <taxon>Eukaryota</taxon>
        <taxon>Fungi</taxon>
        <taxon>Dikarya</taxon>
        <taxon>Basidiomycota</taxon>
        <taxon>Agaricomycotina</taxon>
        <taxon>Agaricomycetes</taxon>
        <taxon>Agaricomycetidae</taxon>
        <taxon>Agaricales</taxon>
        <taxon>Marasmiineae</taxon>
        <taxon>Mycenaceae</taxon>
        <taxon>Mycena</taxon>
    </lineage>
</organism>
<comment type="caution">
    <text evidence="9">The sequence shown here is derived from an EMBL/GenBank/DDBJ whole genome shotgun (WGS) entry which is preliminary data.</text>
</comment>
<dbReference type="PANTHER" id="PTHR11654">
    <property type="entry name" value="OLIGOPEPTIDE TRANSPORTER-RELATED"/>
    <property type="match status" value="1"/>
</dbReference>
<dbReference type="AlphaFoldDB" id="A0AAD7DAK6"/>
<feature type="transmembrane region" description="Helical" evidence="8">
    <location>
        <begin position="471"/>
        <end position="495"/>
    </location>
</feature>
<dbReference type="GO" id="GO:0005886">
    <property type="term" value="C:plasma membrane"/>
    <property type="evidence" value="ECO:0007669"/>
    <property type="project" value="UniProtKB-ARBA"/>
</dbReference>
<evidence type="ECO:0000313" key="10">
    <source>
        <dbReference type="Proteomes" id="UP001221757"/>
    </source>
</evidence>
<name>A0AAD7DAK6_MYCRO</name>
<proteinExistence type="inferred from homology"/>
<feature type="transmembrane region" description="Helical" evidence="8">
    <location>
        <begin position="535"/>
        <end position="555"/>
    </location>
</feature>
<keyword evidence="6 8" id="KW-0472">Membrane</keyword>
<feature type="transmembrane region" description="Helical" evidence="8">
    <location>
        <begin position="135"/>
        <end position="158"/>
    </location>
</feature>
<comment type="subcellular location">
    <subcellularLocation>
        <location evidence="1 7">Membrane</location>
        <topology evidence="1 7">Multi-pass membrane protein</topology>
    </subcellularLocation>
</comment>
<dbReference type="Gene3D" id="1.20.1250.20">
    <property type="entry name" value="MFS general substrate transporter like domains"/>
    <property type="match status" value="1"/>
</dbReference>
<reference evidence="9" key="1">
    <citation type="submission" date="2023-03" db="EMBL/GenBank/DDBJ databases">
        <title>Massive genome expansion in bonnet fungi (Mycena s.s.) driven by repeated elements and novel gene families across ecological guilds.</title>
        <authorList>
            <consortium name="Lawrence Berkeley National Laboratory"/>
            <person name="Harder C.B."/>
            <person name="Miyauchi S."/>
            <person name="Viragh M."/>
            <person name="Kuo A."/>
            <person name="Thoen E."/>
            <person name="Andreopoulos B."/>
            <person name="Lu D."/>
            <person name="Skrede I."/>
            <person name="Drula E."/>
            <person name="Henrissat B."/>
            <person name="Morin E."/>
            <person name="Kohler A."/>
            <person name="Barry K."/>
            <person name="LaButti K."/>
            <person name="Morin E."/>
            <person name="Salamov A."/>
            <person name="Lipzen A."/>
            <person name="Mereny Z."/>
            <person name="Hegedus B."/>
            <person name="Baldrian P."/>
            <person name="Stursova M."/>
            <person name="Weitz H."/>
            <person name="Taylor A."/>
            <person name="Grigoriev I.V."/>
            <person name="Nagy L.G."/>
            <person name="Martin F."/>
            <person name="Kauserud H."/>
        </authorList>
    </citation>
    <scope>NUCLEOTIDE SEQUENCE</scope>
    <source>
        <strain evidence="9">CBHHK067</strain>
    </source>
</reference>